<dbReference type="Proteomes" id="UP001360560">
    <property type="component" value="Unassembled WGS sequence"/>
</dbReference>
<keyword evidence="1" id="KW-0732">Signal</keyword>
<feature type="signal peptide" evidence="1">
    <location>
        <begin position="1"/>
        <end position="21"/>
    </location>
</feature>
<evidence type="ECO:0000256" key="1">
    <source>
        <dbReference type="SAM" id="SignalP"/>
    </source>
</evidence>
<sequence length="99" mass="10636">MLAKSLIALLVSSALLSTSFAEVIQENELRAIQDSFFKRDAEAEPAPVAQEFEELEARADATTFTLTDIVTVTSSTDVVISFTGPFSTCPTSSLAYHSS</sequence>
<gene>
    <name evidence="2" type="ORF">DASC09_013400</name>
</gene>
<accession>A0AAV5QGF5</accession>
<dbReference type="EMBL" id="BTFZ01000002">
    <property type="protein sequence ID" value="GMM34015.1"/>
    <property type="molecule type" value="Genomic_DNA"/>
</dbReference>
<organism evidence="2 3">
    <name type="scientific">Saccharomycopsis crataegensis</name>
    <dbReference type="NCBI Taxonomy" id="43959"/>
    <lineage>
        <taxon>Eukaryota</taxon>
        <taxon>Fungi</taxon>
        <taxon>Dikarya</taxon>
        <taxon>Ascomycota</taxon>
        <taxon>Saccharomycotina</taxon>
        <taxon>Saccharomycetes</taxon>
        <taxon>Saccharomycopsidaceae</taxon>
        <taxon>Saccharomycopsis</taxon>
    </lineage>
</organism>
<proteinExistence type="predicted"/>
<dbReference type="RefSeq" id="XP_064851015.1">
    <property type="nucleotide sequence ID" value="XM_064994943.1"/>
</dbReference>
<comment type="caution">
    <text evidence="2">The sequence shown here is derived from an EMBL/GenBank/DDBJ whole genome shotgun (WGS) entry which is preliminary data.</text>
</comment>
<feature type="chain" id="PRO_5043473081" evidence="1">
    <location>
        <begin position="22"/>
        <end position="99"/>
    </location>
</feature>
<protein>
    <submittedName>
        <fullName evidence="2">Uncharacterized protein</fullName>
    </submittedName>
</protein>
<evidence type="ECO:0000313" key="2">
    <source>
        <dbReference type="EMBL" id="GMM34015.1"/>
    </source>
</evidence>
<keyword evidence="3" id="KW-1185">Reference proteome</keyword>
<reference evidence="2 3" key="1">
    <citation type="journal article" date="2023" name="Elife">
        <title>Identification of key yeast species and microbe-microbe interactions impacting larval growth of Drosophila in the wild.</title>
        <authorList>
            <person name="Mure A."/>
            <person name="Sugiura Y."/>
            <person name="Maeda R."/>
            <person name="Honda K."/>
            <person name="Sakurai N."/>
            <person name="Takahashi Y."/>
            <person name="Watada M."/>
            <person name="Katoh T."/>
            <person name="Gotoh A."/>
            <person name="Gotoh Y."/>
            <person name="Taniguchi I."/>
            <person name="Nakamura K."/>
            <person name="Hayashi T."/>
            <person name="Katayama T."/>
            <person name="Uemura T."/>
            <person name="Hattori Y."/>
        </authorList>
    </citation>
    <scope>NUCLEOTIDE SEQUENCE [LARGE SCALE GENOMIC DNA]</scope>
    <source>
        <strain evidence="2 3">SC-9</strain>
    </source>
</reference>
<dbReference type="AlphaFoldDB" id="A0AAV5QGF5"/>
<evidence type="ECO:0000313" key="3">
    <source>
        <dbReference type="Proteomes" id="UP001360560"/>
    </source>
</evidence>
<dbReference type="GeneID" id="90071994"/>
<name>A0AAV5QGF5_9ASCO</name>